<dbReference type="SMART" id="SM00382">
    <property type="entry name" value="AAA"/>
    <property type="match status" value="1"/>
</dbReference>
<dbReference type="STRING" id="1520.LF65_02105"/>
<dbReference type="AlphaFoldDB" id="A0A0B5QL95"/>
<evidence type="ECO:0000256" key="1">
    <source>
        <dbReference type="ARBA" id="ARBA00022448"/>
    </source>
</evidence>
<evidence type="ECO:0000256" key="3">
    <source>
        <dbReference type="ARBA" id="ARBA00022840"/>
    </source>
</evidence>
<dbReference type="PROSITE" id="PS00211">
    <property type="entry name" value="ABC_TRANSPORTER_1"/>
    <property type="match status" value="1"/>
</dbReference>
<dbReference type="Gene3D" id="3.40.50.300">
    <property type="entry name" value="P-loop containing nucleotide triphosphate hydrolases"/>
    <property type="match status" value="1"/>
</dbReference>
<dbReference type="OrthoDB" id="9801958at2"/>
<dbReference type="SUPFAM" id="SSF52540">
    <property type="entry name" value="P-loop containing nucleoside triphosphate hydrolases"/>
    <property type="match status" value="1"/>
</dbReference>
<dbReference type="GO" id="GO:0015418">
    <property type="term" value="F:ABC-type quaternary ammonium compound transporting activity"/>
    <property type="evidence" value="ECO:0007669"/>
    <property type="project" value="UniProtKB-EC"/>
</dbReference>
<keyword evidence="2" id="KW-0547">Nucleotide-binding</keyword>
<name>A0A0B5QL95_CLOBE</name>
<dbReference type="InterPro" id="IPR027417">
    <property type="entry name" value="P-loop_NTPase"/>
</dbReference>
<evidence type="ECO:0000313" key="7">
    <source>
        <dbReference type="Proteomes" id="UP000031866"/>
    </source>
</evidence>
<dbReference type="InterPro" id="IPR003439">
    <property type="entry name" value="ABC_transporter-like_ATP-bd"/>
</dbReference>
<gene>
    <name evidence="6" type="ORF">LF65_02105</name>
</gene>
<dbReference type="KEGG" id="cbei:LF65_02105"/>
<reference evidence="7" key="1">
    <citation type="submission" date="2014-12" db="EMBL/GenBank/DDBJ databases">
        <title>Genome sequence of Clostridium beijerinckii strain 59B.</title>
        <authorList>
            <person name="Little G.T."/>
            <person name="Minton N.P."/>
        </authorList>
    </citation>
    <scope>NUCLEOTIDE SEQUENCE [LARGE SCALE GENOMIC DNA]</scope>
    <source>
        <strain evidence="7">59B</strain>
    </source>
</reference>
<dbReference type="PANTHER" id="PTHR42788">
    <property type="entry name" value="TAURINE IMPORT ATP-BINDING PROTEIN-RELATED"/>
    <property type="match status" value="1"/>
</dbReference>
<dbReference type="Proteomes" id="UP000031866">
    <property type="component" value="Chromosome"/>
</dbReference>
<keyword evidence="3 6" id="KW-0067">ATP-binding</keyword>
<evidence type="ECO:0000259" key="5">
    <source>
        <dbReference type="PROSITE" id="PS50893"/>
    </source>
</evidence>
<dbReference type="GO" id="GO:0005524">
    <property type="term" value="F:ATP binding"/>
    <property type="evidence" value="ECO:0007669"/>
    <property type="project" value="UniProtKB-KW"/>
</dbReference>
<evidence type="ECO:0000313" key="6">
    <source>
        <dbReference type="EMBL" id="AJG98697.1"/>
    </source>
</evidence>
<dbReference type="GO" id="GO:0016887">
    <property type="term" value="F:ATP hydrolysis activity"/>
    <property type="evidence" value="ECO:0007669"/>
    <property type="project" value="InterPro"/>
</dbReference>
<evidence type="ECO:0000256" key="4">
    <source>
        <dbReference type="ARBA" id="ARBA00066388"/>
    </source>
</evidence>
<organism evidence="6 7">
    <name type="scientific">Clostridium beijerinckii</name>
    <name type="common">Clostridium MP</name>
    <dbReference type="NCBI Taxonomy" id="1520"/>
    <lineage>
        <taxon>Bacteria</taxon>
        <taxon>Bacillati</taxon>
        <taxon>Bacillota</taxon>
        <taxon>Clostridia</taxon>
        <taxon>Eubacteriales</taxon>
        <taxon>Clostridiaceae</taxon>
        <taxon>Clostridium</taxon>
    </lineage>
</organism>
<accession>A0A0B5QL95</accession>
<dbReference type="RefSeq" id="WP_052482776.1">
    <property type="nucleotide sequence ID" value="NZ_CP010086.2"/>
</dbReference>
<keyword evidence="1" id="KW-0813">Transport</keyword>
<dbReference type="PANTHER" id="PTHR42788:SF13">
    <property type="entry name" value="ALIPHATIC SULFONATES IMPORT ATP-BINDING PROTEIN SSUB"/>
    <property type="match status" value="1"/>
</dbReference>
<dbReference type="Pfam" id="PF00005">
    <property type="entry name" value="ABC_tran"/>
    <property type="match status" value="1"/>
</dbReference>
<sequence length="277" mass="31665">MSMLNEIDTEFENRNVFRTKEEKVEIKIEDLSMVYQDKNGGEPVTALKNVNLEIKEGEFISLLGPSGCGKTTLLRIIADLLQPSSGKVIVRGQSPREIRLQKKYGIVFQNPVLYDWRTVRRNVCMPMELLGMKKQDRTSRVTEMLDLVGLTNFGTHYPYELSGGMQQRVGIARALAINPEILLMDEPFSALDEFTREKLHEDLLEIWTKTKKTVVFVTHNISEAVFLSDKVVVLSPHPGRVSAVIDIDIPRPRNMESKQSKQFYDYITKIRNSFEGV</sequence>
<dbReference type="PROSITE" id="PS50893">
    <property type="entry name" value="ABC_TRANSPORTER_2"/>
    <property type="match status" value="1"/>
</dbReference>
<protein>
    <recommendedName>
        <fullName evidence="4">ABC-type quaternary amine transporter</fullName>
        <ecNumber evidence="4">7.6.2.9</ecNumber>
    </recommendedName>
</protein>
<dbReference type="FunFam" id="3.40.50.300:FF:000425">
    <property type="entry name" value="Probable ABC transporter, ATP-binding subunit"/>
    <property type="match status" value="1"/>
</dbReference>
<feature type="domain" description="ABC transporter" evidence="5">
    <location>
        <begin position="26"/>
        <end position="261"/>
    </location>
</feature>
<evidence type="ECO:0000256" key="2">
    <source>
        <dbReference type="ARBA" id="ARBA00022741"/>
    </source>
</evidence>
<dbReference type="CDD" id="cd03293">
    <property type="entry name" value="ABC_NrtD_SsuB_transporters"/>
    <property type="match status" value="1"/>
</dbReference>
<dbReference type="EC" id="7.6.2.9" evidence="4"/>
<proteinExistence type="predicted"/>
<dbReference type="InterPro" id="IPR050166">
    <property type="entry name" value="ABC_transporter_ATP-bind"/>
</dbReference>
<dbReference type="EMBL" id="CP010086">
    <property type="protein sequence ID" value="AJG98697.1"/>
    <property type="molecule type" value="Genomic_DNA"/>
</dbReference>
<dbReference type="InterPro" id="IPR017871">
    <property type="entry name" value="ABC_transporter-like_CS"/>
</dbReference>
<dbReference type="InterPro" id="IPR003593">
    <property type="entry name" value="AAA+_ATPase"/>
</dbReference>